<dbReference type="Proteomes" id="UP000824782">
    <property type="component" value="Unassembled WGS sequence"/>
</dbReference>
<comment type="caution">
    <text evidence="1">The sequence shown here is derived from an EMBL/GenBank/DDBJ whole genome shotgun (WGS) entry which is preliminary data.</text>
</comment>
<organism evidence="1 2">
    <name type="scientific">Engystomops pustulosus</name>
    <name type="common">Tungara frog</name>
    <name type="synonym">Physalaemus pustulosus</name>
    <dbReference type="NCBI Taxonomy" id="76066"/>
    <lineage>
        <taxon>Eukaryota</taxon>
        <taxon>Metazoa</taxon>
        <taxon>Chordata</taxon>
        <taxon>Craniata</taxon>
        <taxon>Vertebrata</taxon>
        <taxon>Euteleostomi</taxon>
        <taxon>Amphibia</taxon>
        <taxon>Batrachia</taxon>
        <taxon>Anura</taxon>
        <taxon>Neobatrachia</taxon>
        <taxon>Hyloidea</taxon>
        <taxon>Leptodactylidae</taxon>
        <taxon>Leiuperinae</taxon>
        <taxon>Engystomops</taxon>
    </lineage>
</organism>
<sequence>MPPFSRRSRWAVGGPALSMKLRLEQSPIPANLDLIRFTEVNRVSESTKIRELVSWKLVIIKLIVGTDQQDPNCGLKVNIDGRLHPIQATEPGDPSLHELSHENYYTLQYNLQKWKYPTYPDRCRLLCGLPQAPSHGHGAGFISLVPMKGERQ</sequence>
<proteinExistence type="predicted"/>
<keyword evidence="2" id="KW-1185">Reference proteome</keyword>
<reference evidence="1" key="1">
    <citation type="thesis" date="2020" institute="ProQuest LLC" country="789 East Eisenhower Parkway, Ann Arbor, MI, USA">
        <title>Comparative Genomics and Chromosome Evolution.</title>
        <authorList>
            <person name="Mudd A.B."/>
        </authorList>
    </citation>
    <scope>NUCLEOTIDE SEQUENCE</scope>
    <source>
        <strain evidence="1">237g6f4</strain>
        <tissue evidence="1">Blood</tissue>
    </source>
</reference>
<protein>
    <submittedName>
        <fullName evidence="1">Uncharacterized protein</fullName>
    </submittedName>
</protein>
<evidence type="ECO:0000313" key="1">
    <source>
        <dbReference type="EMBL" id="KAG8543290.1"/>
    </source>
</evidence>
<dbReference type="AlphaFoldDB" id="A0AAV6Z7H8"/>
<gene>
    <name evidence="1" type="ORF">GDO81_025020</name>
</gene>
<accession>A0AAV6Z7H8</accession>
<evidence type="ECO:0000313" key="2">
    <source>
        <dbReference type="Proteomes" id="UP000824782"/>
    </source>
</evidence>
<name>A0AAV6Z7H8_ENGPU</name>
<dbReference type="EMBL" id="WNYA01003663">
    <property type="protein sequence ID" value="KAG8543290.1"/>
    <property type="molecule type" value="Genomic_DNA"/>
</dbReference>